<feature type="chain" id="PRO_5020320682" evidence="5">
    <location>
        <begin position="21"/>
        <end position="558"/>
    </location>
</feature>
<name>A0A4S5CCZ3_AERVE</name>
<dbReference type="Proteomes" id="UP000309618">
    <property type="component" value="Unassembled WGS sequence"/>
</dbReference>
<protein>
    <submittedName>
        <fullName evidence="8">PilN family type IVB pilus formation outer membrane protein</fullName>
    </submittedName>
</protein>
<dbReference type="InterPro" id="IPR011514">
    <property type="entry name" value="Secretin_N_2"/>
</dbReference>
<dbReference type="GO" id="GO:0009297">
    <property type="term" value="P:pilus assembly"/>
    <property type="evidence" value="ECO:0007669"/>
    <property type="project" value="InterPro"/>
</dbReference>
<evidence type="ECO:0000256" key="2">
    <source>
        <dbReference type="ARBA" id="ARBA00022729"/>
    </source>
</evidence>
<proteinExistence type="predicted"/>
<dbReference type="Pfam" id="PF00263">
    <property type="entry name" value="Secretin"/>
    <property type="match status" value="1"/>
</dbReference>
<evidence type="ECO:0000259" key="7">
    <source>
        <dbReference type="Pfam" id="PF07655"/>
    </source>
</evidence>
<evidence type="ECO:0000256" key="4">
    <source>
        <dbReference type="SAM" id="MobiDB-lite"/>
    </source>
</evidence>
<dbReference type="InterPro" id="IPR013359">
    <property type="entry name" value="Pilus_4B_PilN"/>
</dbReference>
<feature type="compositionally biased region" description="Low complexity" evidence="4">
    <location>
        <begin position="247"/>
        <end position="260"/>
    </location>
</feature>
<dbReference type="Pfam" id="PF07655">
    <property type="entry name" value="Secretin_N_2"/>
    <property type="match status" value="1"/>
</dbReference>
<dbReference type="PANTHER" id="PTHR30332">
    <property type="entry name" value="PROBABLE GENERAL SECRETION PATHWAY PROTEIN D"/>
    <property type="match status" value="1"/>
</dbReference>
<feature type="domain" description="Secretin N-terminal" evidence="7">
    <location>
        <begin position="210"/>
        <end position="294"/>
    </location>
</feature>
<gene>
    <name evidence="8" type="ORF">E8Q35_15220</name>
</gene>
<feature type="domain" description="Type II/III secretion system secretin-like" evidence="6">
    <location>
        <begin position="390"/>
        <end position="555"/>
    </location>
</feature>
<evidence type="ECO:0000313" key="8">
    <source>
        <dbReference type="EMBL" id="THJ43654.1"/>
    </source>
</evidence>
<evidence type="ECO:0000313" key="9">
    <source>
        <dbReference type="Proteomes" id="UP000309618"/>
    </source>
</evidence>
<keyword evidence="2 5" id="KW-0732">Signal</keyword>
<comment type="caution">
    <text evidence="8">The sequence shown here is derived from an EMBL/GenBank/DDBJ whole genome shotgun (WGS) entry which is preliminary data.</text>
</comment>
<dbReference type="InterPro" id="IPR050810">
    <property type="entry name" value="Bact_Secretion_Sys_Channel"/>
</dbReference>
<dbReference type="EMBL" id="SSUX01000011">
    <property type="protein sequence ID" value="THJ43654.1"/>
    <property type="molecule type" value="Genomic_DNA"/>
</dbReference>
<organism evidence="8 9">
    <name type="scientific">Aeromonas veronii</name>
    <dbReference type="NCBI Taxonomy" id="654"/>
    <lineage>
        <taxon>Bacteria</taxon>
        <taxon>Pseudomonadati</taxon>
        <taxon>Pseudomonadota</taxon>
        <taxon>Gammaproteobacteria</taxon>
        <taxon>Aeromonadales</taxon>
        <taxon>Aeromonadaceae</taxon>
        <taxon>Aeromonas</taxon>
    </lineage>
</organism>
<dbReference type="InterPro" id="IPR004846">
    <property type="entry name" value="T2SS/T3SS_dom"/>
</dbReference>
<accession>A0A4S5CCZ3</accession>
<comment type="subcellular location">
    <subcellularLocation>
        <location evidence="1">Membrane</location>
    </subcellularLocation>
</comment>
<dbReference type="RefSeq" id="WP_136502093.1">
    <property type="nucleotide sequence ID" value="NZ_SSUX01000011.1"/>
</dbReference>
<evidence type="ECO:0000256" key="3">
    <source>
        <dbReference type="ARBA" id="ARBA00023136"/>
    </source>
</evidence>
<feature type="signal peptide" evidence="5">
    <location>
        <begin position="1"/>
        <end position="20"/>
    </location>
</feature>
<evidence type="ECO:0000256" key="1">
    <source>
        <dbReference type="ARBA" id="ARBA00004370"/>
    </source>
</evidence>
<dbReference type="GO" id="GO:0009306">
    <property type="term" value="P:protein secretion"/>
    <property type="evidence" value="ECO:0007669"/>
    <property type="project" value="InterPro"/>
</dbReference>
<feature type="region of interest" description="Disordered" evidence="4">
    <location>
        <begin position="235"/>
        <end position="260"/>
    </location>
</feature>
<evidence type="ECO:0000256" key="5">
    <source>
        <dbReference type="SAM" id="SignalP"/>
    </source>
</evidence>
<dbReference type="PANTHER" id="PTHR30332:SF24">
    <property type="entry name" value="SECRETIN GSPD-RELATED"/>
    <property type="match status" value="1"/>
</dbReference>
<keyword evidence="3" id="KW-0472">Membrane</keyword>
<dbReference type="AlphaFoldDB" id="A0A4S5CCZ3"/>
<evidence type="ECO:0000259" key="6">
    <source>
        <dbReference type="Pfam" id="PF00263"/>
    </source>
</evidence>
<dbReference type="GO" id="GO:0019867">
    <property type="term" value="C:outer membrane"/>
    <property type="evidence" value="ECO:0007669"/>
    <property type="project" value="InterPro"/>
</dbReference>
<dbReference type="NCBIfam" id="TIGR02520">
    <property type="entry name" value="pilus_B_mal_scr"/>
    <property type="match status" value="1"/>
</dbReference>
<dbReference type="PROSITE" id="PS51257">
    <property type="entry name" value="PROKAR_LIPOPROTEIN"/>
    <property type="match status" value="1"/>
</dbReference>
<sequence>MKKTILALTISSIFVLSGCAAVRVNDSNDAANGIIDDLAKRNEEAVKPAPSRPVLRVHHDQPWVQTKAIKIVRPAVVEQYPALNCDLVYVTAKPATLVEFAQRVTSLCGVPIRLTTDALTYVKGGQSMDSSGQMGGAIPPLPSLPGMSSMPNLPLPATAPSVSSGYASSNVASQFMVNTKFQGQLAGLLDNVTANLGLGWRANATGVEIFYLDSKIYTLMALQATTETSSVVQANVSTSSGGGSGGSSSSTGQGGSNQSTTTLIKNDLIADVEKNLRNMLTPGVGRLSMSPSTGSLAVTDTPQVQTRIAEYIARENATMTQQVAFRVEVYAVNFRDDDSASLDLNLVMNKLKKNGFTIKNSSGMAAEASSSLGWTVTGGDFDGSSVLVNALTEQGSVKVVNKSTIYTTNLQPAPIQVSKQTAYLASSTSNNTDSGVSTTMEPASITTGFSMTLLPYILPDSNGDILLQYAVNLSNLIRLETVESGDSKIQTPEVDSRIFSQRVKVRDGEMLLVGGFEADVDDATARGTGSAYNPLLGGGFASKKGRSVIVVAITPSMT</sequence>
<reference evidence="8 9" key="1">
    <citation type="submission" date="2019-04" db="EMBL/GenBank/DDBJ databases">
        <title>Comparative genomics of Aeromonas veronii strains pathogenic to fish.</title>
        <authorList>
            <person name="Cascarano M.C."/>
            <person name="Smyrli M."/>
            <person name="Katharios P."/>
        </authorList>
    </citation>
    <scope>NUCLEOTIDE SEQUENCE [LARGE SCALE GENOMIC DNA]</scope>
    <source>
        <strain evidence="8 9">XU1</strain>
    </source>
</reference>